<dbReference type="EMBL" id="JRLF01000010">
    <property type="protein sequence ID" value="KQB40384.1"/>
    <property type="molecule type" value="Genomic_DNA"/>
</dbReference>
<comment type="caution">
    <text evidence="3">The sequence shown here is derived from an EMBL/GenBank/DDBJ whole genome shotgun (WGS) entry which is preliminary data.</text>
</comment>
<dbReference type="InterPro" id="IPR018712">
    <property type="entry name" value="Tle1-like_cat"/>
</dbReference>
<protein>
    <submittedName>
        <fullName evidence="3">DUF2235 domain containing protein</fullName>
    </submittedName>
</protein>
<feature type="compositionally biased region" description="Basic and acidic residues" evidence="1">
    <location>
        <begin position="13"/>
        <end position="22"/>
    </location>
</feature>
<feature type="domain" description="T6SS Phospholipase effector Tle1-like catalytic" evidence="2">
    <location>
        <begin position="184"/>
        <end position="289"/>
    </location>
</feature>
<reference evidence="3 4" key="1">
    <citation type="submission" date="2014-09" db="EMBL/GenBank/DDBJ databases">
        <title>Genome sequence of Flavobacterium aquidurense RC62.</title>
        <authorList>
            <person name="Kim J.F."/>
            <person name="Kwak M.-J."/>
        </authorList>
    </citation>
    <scope>NUCLEOTIDE SEQUENCE [LARGE SCALE GENOMIC DNA]</scope>
    <source>
        <strain evidence="3 4">RC62</strain>
    </source>
</reference>
<dbReference type="OrthoDB" id="4378831at2"/>
<dbReference type="PATRIC" id="fig|362413.3.peg.261"/>
<evidence type="ECO:0000259" key="2">
    <source>
        <dbReference type="Pfam" id="PF09994"/>
    </source>
</evidence>
<dbReference type="STRING" id="362413.RC62_274"/>
<dbReference type="Proteomes" id="UP000050443">
    <property type="component" value="Unassembled WGS sequence"/>
</dbReference>
<dbReference type="Pfam" id="PF09994">
    <property type="entry name" value="T6SS_Tle1-like_cat"/>
    <property type="match status" value="1"/>
</dbReference>
<proteinExistence type="predicted"/>
<evidence type="ECO:0000313" key="4">
    <source>
        <dbReference type="Proteomes" id="UP000050443"/>
    </source>
</evidence>
<evidence type="ECO:0000313" key="3">
    <source>
        <dbReference type="EMBL" id="KQB40384.1"/>
    </source>
</evidence>
<feature type="region of interest" description="Disordered" evidence="1">
    <location>
        <begin position="1"/>
        <end position="68"/>
    </location>
</feature>
<accession>A0A0Q0RU22</accession>
<organism evidence="3 4">
    <name type="scientific">Flavobacterium aquidurense</name>
    <dbReference type="NCBI Taxonomy" id="362413"/>
    <lineage>
        <taxon>Bacteria</taxon>
        <taxon>Pseudomonadati</taxon>
        <taxon>Bacteroidota</taxon>
        <taxon>Flavobacteriia</taxon>
        <taxon>Flavobacteriales</taxon>
        <taxon>Flavobacteriaceae</taxon>
        <taxon>Flavobacterium</taxon>
    </lineage>
</organism>
<name>A0A0Q0RU22_9FLAO</name>
<dbReference type="AlphaFoldDB" id="A0A0Q0RU22"/>
<evidence type="ECO:0000256" key="1">
    <source>
        <dbReference type="SAM" id="MobiDB-lite"/>
    </source>
</evidence>
<feature type="compositionally biased region" description="Polar residues" evidence="1">
    <location>
        <begin position="52"/>
        <end position="68"/>
    </location>
</feature>
<dbReference type="RefSeq" id="WP_082421257.1">
    <property type="nucleotide sequence ID" value="NZ_JRLF01000010.1"/>
</dbReference>
<dbReference type="PANTHER" id="PTHR33840">
    <property type="match status" value="1"/>
</dbReference>
<dbReference type="PANTHER" id="PTHR33840:SF1">
    <property type="entry name" value="TLE1 PHOSPHOLIPASE DOMAIN-CONTAINING PROTEIN"/>
    <property type="match status" value="1"/>
</dbReference>
<gene>
    <name evidence="3" type="ORF">RC62_274</name>
</gene>
<sequence length="471" mass="53691">MSNIIFGEPRFVPPKEDDKEPNDVYMGVFFDGTSNNRENIEGRRKNPKLKNSYVSDNDGSNTSYGNDNTNVDKLEKAYLNAKKMHNYSVYVEGIGTKNPDKNEDGSKDYYGDFTYGQAKGTGETGLFEKVEKGCYDVTRRLKKENEINICTLYLDVFGFSRGAAAARIFVNEINKRKSSRDKKSTDFGYLGKAFKELDYKTIPIRIKIRFLGIYDTVSSYGGDVFDDIAVDKVPLKISNVGFTVHLTAEDEHRYNFPLTNIASAGANSIELTLPGCHSDIGGGYKNGEKEIVILTETGSKIEEEKKYVIEQGWFKSGELKELPSLAPYYLRGTRESLSNKYSLVILHLMAEFGKRKYKIPWKYETELNLYHAIPSEDKILTSIKKRIDEYAFDGKPKLKFYTNKQIEAKRKKTWHIQKEADEFDSMVGDHNVLIELRNKYLHCSANMDGIGMEPTQDTQSNIIWKRKIIAG</sequence>